<feature type="region of interest" description="Disordered" evidence="1">
    <location>
        <begin position="98"/>
        <end position="118"/>
    </location>
</feature>
<keyword evidence="3" id="KW-1185">Reference proteome</keyword>
<accession>A0A1G9VDR7</accession>
<name>A0A1G9VDR7_9EURY</name>
<evidence type="ECO:0000256" key="1">
    <source>
        <dbReference type="SAM" id="MobiDB-lite"/>
    </source>
</evidence>
<dbReference type="EMBL" id="FNIA01000006">
    <property type="protein sequence ID" value="SDM70362.1"/>
    <property type="molecule type" value="Genomic_DNA"/>
</dbReference>
<feature type="compositionally biased region" description="Low complexity" evidence="1">
    <location>
        <begin position="418"/>
        <end position="429"/>
    </location>
</feature>
<feature type="region of interest" description="Disordered" evidence="1">
    <location>
        <begin position="408"/>
        <end position="429"/>
    </location>
</feature>
<dbReference type="STRING" id="996166.SAMN05192554_10659"/>
<evidence type="ECO:0008006" key="4">
    <source>
        <dbReference type="Google" id="ProtNLM"/>
    </source>
</evidence>
<dbReference type="OrthoDB" id="312460at2157"/>
<dbReference type="RefSeq" id="WP_089732264.1">
    <property type="nucleotide sequence ID" value="NZ_FNIA01000006.1"/>
</dbReference>
<gene>
    <name evidence="2" type="ORF">SAMN05192554_10659</name>
</gene>
<sequence length="429" mass="45453">MRSPPLRRLACCLLLVLAGCGAPVADQPTGTTDEGDATAVAPTTTEPTAVERTTATTTAADGDTGGDELLPVTQSHTFERLEVLLDVDAERPRTRVDDGSVRRNVPEPSPGFARKLGVPNGSWTNEWGVTGIASTGDEVRLGLSDRATAPTVRSVLVHEYAHAVQYQRGWHEAVQRLSLQSPAAAHALSEGGASYVATAYVERYGETASDRQRVCERYESGDAATKLTFAPYCVGARYIAARIDDPATLGTVYENPPNTTEQLRHNYSPTEEPPAALSVTPTGTENWSVVREPGPGGPNRRGELWTYAVLTAHLSDSRADTAATGWGNDTRVTFGSLDGTGDAWVTRWDTERDADEFEQAIADHVSNTTAGNVTEASFRVVRVDSATVVLFVGPEVFVEGASATATDGGGVRIHPPNATADTASTAASS</sequence>
<proteinExistence type="predicted"/>
<dbReference type="AlphaFoldDB" id="A0A1G9VDR7"/>
<feature type="region of interest" description="Disordered" evidence="1">
    <location>
        <begin position="265"/>
        <end position="301"/>
    </location>
</feature>
<dbReference type="PROSITE" id="PS51257">
    <property type="entry name" value="PROKAR_LIPOPROTEIN"/>
    <property type="match status" value="1"/>
</dbReference>
<organism evidence="2 3">
    <name type="scientific">Haloarchaeobius iranensis</name>
    <dbReference type="NCBI Taxonomy" id="996166"/>
    <lineage>
        <taxon>Archaea</taxon>
        <taxon>Methanobacteriati</taxon>
        <taxon>Methanobacteriota</taxon>
        <taxon>Stenosarchaea group</taxon>
        <taxon>Halobacteria</taxon>
        <taxon>Halobacteriales</taxon>
        <taxon>Halorubellaceae</taxon>
        <taxon>Haloarchaeobius</taxon>
    </lineage>
</organism>
<evidence type="ECO:0000313" key="3">
    <source>
        <dbReference type="Proteomes" id="UP000199370"/>
    </source>
</evidence>
<evidence type="ECO:0000313" key="2">
    <source>
        <dbReference type="EMBL" id="SDM70362.1"/>
    </source>
</evidence>
<protein>
    <recommendedName>
        <fullName evidence="4">Lipoprotein</fullName>
    </recommendedName>
</protein>
<dbReference type="Proteomes" id="UP000199370">
    <property type="component" value="Unassembled WGS sequence"/>
</dbReference>
<reference evidence="2 3" key="1">
    <citation type="submission" date="2016-10" db="EMBL/GenBank/DDBJ databases">
        <authorList>
            <person name="de Groot N.N."/>
        </authorList>
    </citation>
    <scope>NUCLEOTIDE SEQUENCE [LARGE SCALE GENOMIC DNA]</scope>
    <source>
        <strain evidence="3">EB21,IBRC-M 10013,KCTC 4048</strain>
    </source>
</reference>